<name>A0A2H1CE01_FASHE</name>
<gene>
    <name evidence="4" type="ORF">D915_004955</name>
</gene>
<evidence type="ECO:0000256" key="1">
    <source>
        <dbReference type="ARBA" id="ARBA00007017"/>
    </source>
</evidence>
<dbReference type="PANTHER" id="PTHR13395">
    <property type="entry name" value="SISTER CHROMATID COHESION PROTEIN DCC1-RELATED"/>
    <property type="match status" value="1"/>
</dbReference>
<sequence>MAHTRTQDAMMSLFRCAKLDPSLSAFVRSVHFSDHLVSDEYKLFEVEPELADELSGPGSPRTIELKDEPGKSGFGRVFACATDQTYSVVETETSNTLLLIPDGSVLLEKPRELEEPKPAVVHAMKTSYLELQPCIAPSLRLLKQKLLSSEYHGPFEDECDDCDENSAIHSRSSKFTRSELGVELPCSKNELCYAFARLRVFEIEGFMRIVDPDYLVEVIRDIFSCADEHAWDWRQQGFSVRSLVENLQKQYSTTILNQVIGLYFYPRNVTPSCSSLTDLIVFPINSRICQLIGEQLLSVTNSFDLNDFKAVWKATVPSGLRPKLRKQLTCAGRAYCGTPGSSNTNRTDHRHPLFRTISLLRSEDLPDDTIELRLQALFERCSAWPELELASFLTDLVIPPDTTCKHYSDPVMGPLMFPCSINDSDFEYSDEIESEFPESTASDSDSPKQASAAVVTILNRLCRATTTTDQGRIYTQKYGNT</sequence>
<evidence type="ECO:0000256" key="2">
    <source>
        <dbReference type="ARBA" id="ARBA00017682"/>
    </source>
</evidence>
<dbReference type="GO" id="GO:0000785">
    <property type="term" value="C:chromatin"/>
    <property type="evidence" value="ECO:0007669"/>
    <property type="project" value="TreeGrafter"/>
</dbReference>
<reference evidence="4" key="1">
    <citation type="submission" date="2019-03" db="EMBL/GenBank/DDBJ databases">
        <title>Improved annotation for the trematode Fasciola hepatica.</title>
        <authorList>
            <person name="Choi Y.-J."/>
            <person name="Martin J."/>
            <person name="Mitreva M."/>
        </authorList>
    </citation>
    <scope>NUCLEOTIDE SEQUENCE [LARGE SCALE GENOMIC DNA]</scope>
</reference>
<dbReference type="Pfam" id="PF09724">
    <property type="entry name" value="Dcc1"/>
    <property type="match status" value="1"/>
</dbReference>
<comment type="similarity">
    <text evidence="1">Belongs to the DCC1 family.</text>
</comment>
<accession>A0A2H1CE01</accession>
<dbReference type="PANTHER" id="PTHR13395:SF6">
    <property type="entry name" value="SISTER CHROMATID COHESION PROTEIN DCC1"/>
    <property type="match status" value="1"/>
</dbReference>
<dbReference type="GO" id="GO:0034088">
    <property type="term" value="P:maintenance of mitotic sister chromatid cohesion"/>
    <property type="evidence" value="ECO:0007669"/>
    <property type="project" value="TreeGrafter"/>
</dbReference>
<organism evidence="4 5">
    <name type="scientific">Fasciola hepatica</name>
    <name type="common">Liver fluke</name>
    <dbReference type="NCBI Taxonomy" id="6192"/>
    <lineage>
        <taxon>Eukaryota</taxon>
        <taxon>Metazoa</taxon>
        <taxon>Spiralia</taxon>
        <taxon>Lophotrochozoa</taxon>
        <taxon>Platyhelminthes</taxon>
        <taxon>Trematoda</taxon>
        <taxon>Digenea</taxon>
        <taxon>Plagiorchiida</taxon>
        <taxon>Echinostomata</taxon>
        <taxon>Echinostomatoidea</taxon>
        <taxon>Fasciolidae</taxon>
        <taxon>Fasciola</taxon>
    </lineage>
</organism>
<proteinExistence type="inferred from homology"/>
<protein>
    <recommendedName>
        <fullName evidence="2">Sister chromatid cohesion protein DCC1</fullName>
    </recommendedName>
</protein>
<dbReference type="GO" id="GO:0031390">
    <property type="term" value="C:Ctf18 RFC-like complex"/>
    <property type="evidence" value="ECO:0007669"/>
    <property type="project" value="InterPro"/>
</dbReference>
<dbReference type="GO" id="GO:0000775">
    <property type="term" value="C:chromosome, centromeric region"/>
    <property type="evidence" value="ECO:0007669"/>
    <property type="project" value="TreeGrafter"/>
</dbReference>
<dbReference type="AlphaFoldDB" id="A0A2H1CE01"/>
<dbReference type="InterPro" id="IPR019128">
    <property type="entry name" value="Dcc1"/>
</dbReference>
<evidence type="ECO:0000313" key="4">
    <source>
        <dbReference type="EMBL" id="THD24188.1"/>
    </source>
</evidence>
<evidence type="ECO:0000256" key="3">
    <source>
        <dbReference type="ARBA" id="ARBA00022705"/>
    </source>
</evidence>
<dbReference type="Proteomes" id="UP000230066">
    <property type="component" value="Unassembled WGS sequence"/>
</dbReference>
<keyword evidence="3" id="KW-0235">DNA replication</keyword>
<dbReference type="GO" id="GO:0006260">
    <property type="term" value="P:DNA replication"/>
    <property type="evidence" value="ECO:0007669"/>
    <property type="project" value="UniProtKB-KW"/>
</dbReference>
<dbReference type="EMBL" id="JXXN02001734">
    <property type="protein sequence ID" value="THD24188.1"/>
    <property type="molecule type" value="Genomic_DNA"/>
</dbReference>
<comment type="caution">
    <text evidence="4">The sequence shown here is derived from an EMBL/GenBank/DDBJ whole genome shotgun (WGS) entry which is preliminary data.</text>
</comment>
<keyword evidence="5" id="KW-1185">Reference proteome</keyword>
<evidence type="ECO:0000313" key="5">
    <source>
        <dbReference type="Proteomes" id="UP000230066"/>
    </source>
</evidence>